<sequence>RLSTLLDTSDACSAVSLLPCLLPFTCRVRLLGGRRRRTLSFSAPATSTHHTRIVFIGFECLIVSVKFEFITSSPRNPVRGLPHALCGTTVADPQQILRGCPHQSPTASSPSRPSQTAPLDSTQATDRSEQ</sequence>
<protein>
    <submittedName>
        <fullName evidence="2">Alkaline/neutral invertase A mitochondrial</fullName>
    </submittedName>
</protein>
<name>A0A1D6K0Y9_MAIZE</name>
<dbReference type="AlphaFoldDB" id="A0A1D6K0Y9"/>
<feature type="compositionally biased region" description="Polar residues" evidence="1">
    <location>
        <begin position="103"/>
        <end position="130"/>
    </location>
</feature>
<accession>A0A1D6K0Y9</accession>
<dbReference type="EMBL" id="CM007647">
    <property type="protein sequence ID" value="ONL97429.1"/>
    <property type="molecule type" value="Genomic_DNA"/>
</dbReference>
<feature type="region of interest" description="Disordered" evidence="1">
    <location>
        <begin position="97"/>
        <end position="130"/>
    </location>
</feature>
<proteinExistence type="predicted"/>
<feature type="non-terminal residue" evidence="2">
    <location>
        <position position="1"/>
    </location>
</feature>
<organism evidence="2">
    <name type="scientific">Zea mays</name>
    <name type="common">Maize</name>
    <dbReference type="NCBI Taxonomy" id="4577"/>
    <lineage>
        <taxon>Eukaryota</taxon>
        <taxon>Viridiplantae</taxon>
        <taxon>Streptophyta</taxon>
        <taxon>Embryophyta</taxon>
        <taxon>Tracheophyta</taxon>
        <taxon>Spermatophyta</taxon>
        <taxon>Magnoliopsida</taxon>
        <taxon>Liliopsida</taxon>
        <taxon>Poales</taxon>
        <taxon>Poaceae</taxon>
        <taxon>PACMAD clade</taxon>
        <taxon>Panicoideae</taxon>
        <taxon>Andropogonodae</taxon>
        <taxon>Andropogoneae</taxon>
        <taxon>Tripsacinae</taxon>
        <taxon>Zea</taxon>
    </lineage>
</organism>
<gene>
    <name evidence="2" type="ORF">ZEAMMB73_Zm00001d028926</name>
</gene>
<evidence type="ECO:0000256" key="1">
    <source>
        <dbReference type="SAM" id="MobiDB-lite"/>
    </source>
</evidence>
<reference evidence="2" key="1">
    <citation type="submission" date="2015-12" db="EMBL/GenBank/DDBJ databases">
        <title>Update maize B73 reference genome by single molecule sequencing technologies.</title>
        <authorList>
            <consortium name="Maize Genome Sequencing Project"/>
            <person name="Ware D."/>
        </authorList>
    </citation>
    <scope>NUCLEOTIDE SEQUENCE [LARGE SCALE GENOMIC DNA]</scope>
    <source>
        <tissue evidence="2">Seedling</tissue>
    </source>
</reference>
<evidence type="ECO:0000313" key="2">
    <source>
        <dbReference type="EMBL" id="ONL97429.1"/>
    </source>
</evidence>